<dbReference type="EMBL" id="KV467246">
    <property type="protein sequence ID" value="OCT56847.1"/>
    <property type="molecule type" value="Genomic_DNA"/>
</dbReference>
<dbReference type="PANTHER" id="PTHR47306:SF2">
    <property type="entry name" value="CORE-BINDING (CB) DOMAIN-CONTAINING PROTEIN"/>
    <property type="match status" value="1"/>
</dbReference>
<dbReference type="Proteomes" id="UP000694892">
    <property type="component" value="Unassembled WGS sequence"/>
</dbReference>
<proteinExistence type="predicted"/>
<name>A0A974BRJ2_XENLA</name>
<dbReference type="PANTHER" id="PTHR47306">
    <property type="entry name" value="SI:CH211-178J18.4-RELATED"/>
    <property type="match status" value="1"/>
</dbReference>
<organism evidence="1">
    <name type="scientific">Xenopus laevis</name>
    <name type="common">African clawed frog</name>
    <dbReference type="NCBI Taxonomy" id="8355"/>
    <lineage>
        <taxon>Eukaryota</taxon>
        <taxon>Metazoa</taxon>
        <taxon>Chordata</taxon>
        <taxon>Craniata</taxon>
        <taxon>Vertebrata</taxon>
        <taxon>Euteleostomi</taxon>
        <taxon>Amphibia</taxon>
        <taxon>Batrachia</taxon>
        <taxon>Anura</taxon>
        <taxon>Pipoidea</taxon>
        <taxon>Pipidae</taxon>
        <taxon>Xenopodinae</taxon>
        <taxon>Xenopus</taxon>
        <taxon>Xenopus</taxon>
    </lineage>
</organism>
<dbReference type="AlphaFoldDB" id="A0A974BRJ2"/>
<reference evidence="1" key="1">
    <citation type="submission" date="2016-05" db="EMBL/GenBank/DDBJ databases">
        <title>WGS assembly of Xenopus laevis.</title>
        <authorList>
            <person name="Session A."/>
            <person name="Uno Y."/>
            <person name="Kwon T."/>
            <person name="Chapman J."/>
            <person name="Toyoda A."/>
            <person name="Takahashi S."/>
            <person name="Fukui A."/>
            <person name="Hikosaka A."/>
            <person name="Putnam N."/>
            <person name="Stites J."/>
            <person name="Van Heeringen S."/>
            <person name="Quigley I."/>
            <person name="Heinz S."/>
            <person name="Hellsten U."/>
            <person name="Lyons J."/>
            <person name="Suzuki A."/>
            <person name="Kondo M."/>
            <person name="Ogino H."/>
            <person name="Ochi H."/>
            <person name="Bogdanovic O."/>
            <person name="Lister R."/>
            <person name="Georgiou G."/>
            <person name="Paranjpe S."/>
            <person name="Van Kruijsbergen I."/>
            <person name="Mozaffari S."/>
            <person name="Shu S."/>
            <person name="Schmutz J."/>
            <person name="Jenkins J."/>
            <person name="Grimwood J."/>
            <person name="Carlson J."/>
            <person name="Mitros T."/>
            <person name="Simakov O."/>
            <person name="Heald R."/>
            <person name="Miller K."/>
            <person name="Haudenschild C."/>
            <person name="Kuroki Y."/>
            <person name="Tanaka T."/>
            <person name="Michiue T."/>
            <person name="Watanabe M."/>
            <person name="Kinoshita T."/>
            <person name="Ohta Y."/>
            <person name="Mawaribuchi S."/>
            <person name="Suzuki Y."/>
            <person name="Haramoto Y."/>
            <person name="Yamamoto T."/>
            <person name="Takagi C."/>
            <person name="Kitzman J."/>
            <person name="Shendure J."/>
            <person name="Nakayama T."/>
            <person name="Izutsu Y."/>
            <person name="Robert J."/>
            <person name="Dichmann D."/>
            <person name="Flajnik M."/>
            <person name="Houston D."/>
            <person name="Marcotte E."/>
            <person name="Wallingford J."/>
            <person name="Ito Y."/>
            <person name="Asashima M."/>
            <person name="Ueno N."/>
            <person name="Matsuda Y."/>
            <person name="Jan Veenstra G."/>
            <person name="Fujiyama A."/>
            <person name="Harland R."/>
            <person name="Taira M."/>
            <person name="Rokhsar D.S."/>
        </authorList>
    </citation>
    <scope>NUCLEOTIDE SEQUENCE</scope>
    <source>
        <strain evidence="1">J</strain>
        <tissue evidence="1">Blood</tissue>
    </source>
</reference>
<sequence>MNIEHPLLMLSTSASKMSTKKIMEEAGLHKIHSAYSPLPPPFRRWLHFVNPNEASISCIHNIEGSMQFFWEIGASAAARRATNTKECQEVLTMWHPYCVELIDWANTRIDLEERDRMSVLFYIEALLTLQHLQRPSVAQNMTVSFLQKLLYHTGQSSTDQFKHFFSQIGSTVAGEDTIPESHYRQCSSCHKGEGCSTSWSSKEVEMMWFYNFFRRVQPTFVKRSMKGDNGYFVLIKEKQSKTQQLIFQIKCYIFYMDTDSSLKDQELIKRFLRADSNLNESNIKEYMRAAIRVSELQRTWAEPSHSKRWRSASDTPRQAIRERALIQAYRGHVSSGP</sequence>
<evidence type="ECO:0000313" key="1">
    <source>
        <dbReference type="EMBL" id="OCT56847.1"/>
    </source>
</evidence>
<gene>
    <name evidence="1" type="ORF">XELAEV_18004317mg</name>
</gene>
<protein>
    <submittedName>
        <fullName evidence="1">Uncharacterized protein</fullName>
    </submittedName>
</protein>
<accession>A0A974BRJ2</accession>